<gene>
    <name evidence="2" type="ORF">A2994_00675</name>
</gene>
<dbReference type="AlphaFoldDB" id="A0A1F4PPI2"/>
<reference evidence="2 3" key="1">
    <citation type="journal article" date="2016" name="Nat. Commun.">
        <title>Thousands of microbial genomes shed light on interconnected biogeochemical processes in an aquifer system.</title>
        <authorList>
            <person name="Anantharaman K."/>
            <person name="Brown C.T."/>
            <person name="Hug L.A."/>
            <person name="Sharon I."/>
            <person name="Castelle C.J."/>
            <person name="Probst A.J."/>
            <person name="Thomas B.C."/>
            <person name="Singh A."/>
            <person name="Wilkins M.J."/>
            <person name="Karaoz U."/>
            <person name="Brodie E.L."/>
            <person name="Williams K.H."/>
            <person name="Hubbard S.S."/>
            <person name="Banfield J.F."/>
        </authorList>
    </citation>
    <scope>NUCLEOTIDE SEQUENCE [LARGE SCALE GENOMIC DNA]</scope>
</reference>
<comment type="caution">
    <text evidence="2">The sequence shown here is derived from an EMBL/GenBank/DDBJ whole genome shotgun (WGS) entry which is preliminary data.</text>
</comment>
<evidence type="ECO:0000256" key="1">
    <source>
        <dbReference type="SAM" id="Phobius"/>
    </source>
</evidence>
<evidence type="ECO:0000313" key="2">
    <source>
        <dbReference type="EMBL" id="OGB85525.1"/>
    </source>
</evidence>
<organism evidence="2 3">
    <name type="scientific">candidate division Kazan bacterium RIFCSPLOWO2_01_FULL_48_13</name>
    <dbReference type="NCBI Taxonomy" id="1798539"/>
    <lineage>
        <taxon>Bacteria</taxon>
        <taxon>Bacteria division Kazan-3B-28</taxon>
    </lineage>
</organism>
<keyword evidence="1" id="KW-1133">Transmembrane helix</keyword>
<keyword evidence="1" id="KW-0812">Transmembrane</keyword>
<evidence type="ECO:0000313" key="3">
    <source>
        <dbReference type="Proteomes" id="UP000179010"/>
    </source>
</evidence>
<keyword evidence="1" id="KW-0472">Membrane</keyword>
<dbReference type="Proteomes" id="UP000179010">
    <property type="component" value="Unassembled WGS sequence"/>
</dbReference>
<sequence length="167" mass="18377">MNSGVLPTCSWPHGEKMRKNNYGIVALVMGLAIILLIGIVVTVVNARMRGAATQSPSRINSDLRLSEALDAYSKRADSVPIEMWGDELLISKSVEFRTRYSQHLSAEVLPSCNLMWGDELSVIIGSSTEPVEMTVTKAGDAEVTISLRPMGWWEDSNEKQQDVGPKQ</sequence>
<protein>
    <submittedName>
        <fullName evidence="2">Uncharacterized protein</fullName>
    </submittedName>
</protein>
<name>A0A1F4PPI2_UNCK3</name>
<dbReference type="EMBL" id="METE01000002">
    <property type="protein sequence ID" value="OGB85525.1"/>
    <property type="molecule type" value="Genomic_DNA"/>
</dbReference>
<accession>A0A1F4PPI2</accession>
<proteinExistence type="predicted"/>
<feature type="transmembrane region" description="Helical" evidence="1">
    <location>
        <begin position="22"/>
        <end position="44"/>
    </location>
</feature>